<keyword evidence="2" id="KW-1185">Reference proteome</keyword>
<proteinExistence type="predicted"/>
<protein>
    <submittedName>
        <fullName evidence="1">Uncharacterized protein</fullName>
    </submittedName>
</protein>
<dbReference type="Proteomes" id="UP001058660">
    <property type="component" value="Segment"/>
</dbReference>
<evidence type="ECO:0000313" key="2">
    <source>
        <dbReference type="Proteomes" id="UP001058660"/>
    </source>
</evidence>
<accession>A0A9E7QC45</accession>
<evidence type="ECO:0000313" key="1">
    <source>
        <dbReference type="EMBL" id="UVK59055.1"/>
    </source>
</evidence>
<reference evidence="1" key="1">
    <citation type="submission" date="2022-07" db="EMBL/GenBank/DDBJ databases">
        <authorList>
            <person name="Torres-Arroyo K.M."/>
            <person name="Cardona-Perez A.V."/>
            <person name="Cruz-Vazquez C.O."/>
            <person name="Davila-Rivera B.E."/>
            <person name="Flores-Rivera E.M."/>
            <person name="Morales-Rodriguez J."/>
            <person name="Ramirez-Renta G.M."/>
            <person name="Ramos-Rodriguez C.M."/>
            <person name="Rodriguez-Rivera J.M."/>
            <person name="Toledo-Marrero N."/>
            <person name="Velazquez-Nunez L.D."/>
            <person name="Velez-Alicea A.S."/>
            <person name="Vazquez E."/>
            <person name="Balish M.F."/>
            <person name="Garlena R.A."/>
            <person name="Russell D.A."/>
            <person name="Jacobs-Sera D."/>
            <person name="Hatfull G.F."/>
        </authorList>
    </citation>
    <scope>NUCLEOTIDE SEQUENCE</scope>
</reference>
<sequence>MSTARTAKSAAITREGLVLDGELFPWHIDTDLVVEHSYDSIPLTVLRIGIFVDGPVTSEGLQ</sequence>
<gene>
    <name evidence="1" type="primary">39</name>
    <name evidence="1" type="ORF">SEA_CEN1621_39</name>
</gene>
<name>A0A9E7QC45_9CAUD</name>
<organism evidence="1 2">
    <name type="scientific">Microbacterium phage Cen1621</name>
    <dbReference type="NCBI Taxonomy" id="2965191"/>
    <lineage>
        <taxon>Viruses</taxon>
        <taxon>Duplodnaviria</taxon>
        <taxon>Heunggongvirae</taxon>
        <taxon>Uroviricota</taxon>
        <taxon>Caudoviricetes</taxon>
        <taxon>Casidaviridae</taxon>
        <taxon>Cenunavirus</taxon>
        <taxon>Cenunavirus Cen1621</taxon>
    </lineage>
</organism>
<dbReference type="EMBL" id="ON970568">
    <property type="protein sequence ID" value="UVK59055.1"/>
    <property type="molecule type" value="Genomic_DNA"/>
</dbReference>